<evidence type="ECO:0000256" key="1">
    <source>
        <dbReference type="ARBA" id="ARBA00000085"/>
    </source>
</evidence>
<evidence type="ECO:0000256" key="8">
    <source>
        <dbReference type="ARBA" id="ARBA00023012"/>
    </source>
</evidence>
<dbReference type="InterPro" id="IPR036890">
    <property type="entry name" value="HATPase_C_sf"/>
</dbReference>
<evidence type="ECO:0000256" key="7">
    <source>
        <dbReference type="ARBA" id="ARBA00022840"/>
    </source>
</evidence>
<evidence type="ECO:0000256" key="3">
    <source>
        <dbReference type="ARBA" id="ARBA00022553"/>
    </source>
</evidence>
<keyword evidence="8" id="KW-0902">Two-component regulatory system</keyword>
<name>A0ABV9GKV6_9BACL</name>
<comment type="caution">
    <text evidence="11">The sequence shown here is derived from an EMBL/GenBank/DDBJ whole genome shotgun (WGS) entry which is preliminary data.</text>
</comment>
<dbReference type="GO" id="GO:0016301">
    <property type="term" value="F:kinase activity"/>
    <property type="evidence" value="ECO:0007669"/>
    <property type="project" value="UniProtKB-KW"/>
</dbReference>
<keyword evidence="4" id="KW-0808">Transferase</keyword>
<dbReference type="SUPFAM" id="SSF55874">
    <property type="entry name" value="ATPase domain of HSP90 chaperone/DNA topoisomerase II/histidine kinase"/>
    <property type="match status" value="1"/>
</dbReference>
<evidence type="ECO:0000313" key="12">
    <source>
        <dbReference type="Proteomes" id="UP001596022"/>
    </source>
</evidence>
<keyword evidence="9" id="KW-0472">Membrane</keyword>
<dbReference type="PANTHER" id="PTHR43711">
    <property type="entry name" value="TWO-COMPONENT HISTIDINE KINASE"/>
    <property type="match status" value="1"/>
</dbReference>
<gene>
    <name evidence="11" type="ORF">ACFO4N_09330</name>
</gene>
<dbReference type="Pfam" id="PF02518">
    <property type="entry name" value="HATPase_c"/>
    <property type="match status" value="1"/>
</dbReference>
<evidence type="ECO:0000256" key="5">
    <source>
        <dbReference type="ARBA" id="ARBA00022741"/>
    </source>
</evidence>
<dbReference type="EMBL" id="JBHSFW010000004">
    <property type="protein sequence ID" value="MFC4618929.1"/>
    <property type="molecule type" value="Genomic_DNA"/>
</dbReference>
<dbReference type="EC" id="2.7.13.3" evidence="2"/>
<proteinExistence type="predicted"/>
<keyword evidence="3" id="KW-0597">Phosphoprotein</keyword>
<dbReference type="CDD" id="cd00082">
    <property type="entry name" value="HisKA"/>
    <property type="match status" value="1"/>
</dbReference>
<dbReference type="InterPro" id="IPR005467">
    <property type="entry name" value="His_kinase_dom"/>
</dbReference>
<sequence>MFRRLHLQLTLLSTIVTSIIVLVMTFFLSYVSESNLSKNEYVNFLTRADNVNAYLKSQTIITTEWLAEQEDSGKLILYIEDNGIPIQYDEVTNAKNKRLIEEVKQTAKKKYHLNIEEKDATQVVTKQTKFTAYDHQHEKYYASVVYIPKDHGFLGVIALYPLKQYHQAIVIQRLIYIGVDIATIIGLWFFSYFFTKRMLRPIETSQKNQVEFISLASHELRSPLTVIHSSLSAIKKADSGQAARFYQIIESETKRMSRLVQDMLSLASADNATWTLDMQQTDMNTLLLNAFDAFQPLAKEKDIDLSFSFPDEPLPSCRCDRQRIEQVLSILLDNAISYTPHGGKVKMAVTLKQRKLWIQVADNGMGISDENKKKIFHRFYRIDRAHHNKEHFGLGLCIAYEIVKLHKGNLTVSDTPGGGATFTFFLPIQGESSPL</sequence>
<feature type="transmembrane region" description="Helical" evidence="9">
    <location>
        <begin position="9"/>
        <end position="31"/>
    </location>
</feature>
<dbReference type="PANTHER" id="PTHR43711:SF1">
    <property type="entry name" value="HISTIDINE KINASE 1"/>
    <property type="match status" value="1"/>
</dbReference>
<comment type="catalytic activity">
    <reaction evidence="1">
        <text>ATP + protein L-histidine = ADP + protein N-phospho-L-histidine.</text>
        <dbReference type="EC" id="2.7.13.3"/>
    </reaction>
</comment>
<dbReference type="InterPro" id="IPR050736">
    <property type="entry name" value="Sensor_HK_Regulatory"/>
</dbReference>
<dbReference type="PRINTS" id="PR00344">
    <property type="entry name" value="BCTRLSENSOR"/>
</dbReference>
<dbReference type="Proteomes" id="UP001596022">
    <property type="component" value="Unassembled WGS sequence"/>
</dbReference>
<dbReference type="InterPro" id="IPR003594">
    <property type="entry name" value="HATPase_dom"/>
</dbReference>
<protein>
    <recommendedName>
        <fullName evidence="2">histidine kinase</fullName>
        <ecNumber evidence="2">2.7.13.3</ecNumber>
    </recommendedName>
</protein>
<dbReference type="InterPro" id="IPR036097">
    <property type="entry name" value="HisK_dim/P_sf"/>
</dbReference>
<dbReference type="CDD" id="cd00075">
    <property type="entry name" value="HATPase"/>
    <property type="match status" value="1"/>
</dbReference>
<evidence type="ECO:0000256" key="4">
    <source>
        <dbReference type="ARBA" id="ARBA00022679"/>
    </source>
</evidence>
<evidence type="ECO:0000256" key="9">
    <source>
        <dbReference type="SAM" id="Phobius"/>
    </source>
</evidence>
<evidence type="ECO:0000259" key="10">
    <source>
        <dbReference type="PROSITE" id="PS50109"/>
    </source>
</evidence>
<keyword evidence="7" id="KW-0067">ATP-binding</keyword>
<keyword evidence="9" id="KW-0812">Transmembrane</keyword>
<evidence type="ECO:0000256" key="6">
    <source>
        <dbReference type="ARBA" id="ARBA00022777"/>
    </source>
</evidence>
<evidence type="ECO:0000313" key="11">
    <source>
        <dbReference type="EMBL" id="MFC4618929.1"/>
    </source>
</evidence>
<dbReference type="SMART" id="SM00388">
    <property type="entry name" value="HisKA"/>
    <property type="match status" value="1"/>
</dbReference>
<dbReference type="SMART" id="SM00387">
    <property type="entry name" value="HATPase_c"/>
    <property type="match status" value="1"/>
</dbReference>
<accession>A0ABV9GKV6</accession>
<dbReference type="SUPFAM" id="SSF47384">
    <property type="entry name" value="Homodimeric domain of signal transducing histidine kinase"/>
    <property type="match status" value="1"/>
</dbReference>
<keyword evidence="9" id="KW-1133">Transmembrane helix</keyword>
<feature type="transmembrane region" description="Helical" evidence="9">
    <location>
        <begin position="174"/>
        <end position="194"/>
    </location>
</feature>
<dbReference type="InterPro" id="IPR004358">
    <property type="entry name" value="Sig_transdc_His_kin-like_C"/>
</dbReference>
<keyword evidence="6 11" id="KW-0418">Kinase</keyword>
<keyword evidence="5" id="KW-0547">Nucleotide-binding</keyword>
<dbReference type="Pfam" id="PF00512">
    <property type="entry name" value="HisKA"/>
    <property type="match status" value="1"/>
</dbReference>
<dbReference type="Gene3D" id="1.10.287.130">
    <property type="match status" value="1"/>
</dbReference>
<feature type="domain" description="Histidine kinase" evidence="10">
    <location>
        <begin position="215"/>
        <end position="430"/>
    </location>
</feature>
<keyword evidence="12" id="KW-1185">Reference proteome</keyword>
<dbReference type="PROSITE" id="PS50109">
    <property type="entry name" value="HIS_KIN"/>
    <property type="match status" value="1"/>
</dbReference>
<evidence type="ECO:0000256" key="2">
    <source>
        <dbReference type="ARBA" id="ARBA00012438"/>
    </source>
</evidence>
<dbReference type="Gene3D" id="3.30.565.10">
    <property type="entry name" value="Histidine kinase-like ATPase, C-terminal domain"/>
    <property type="match status" value="1"/>
</dbReference>
<dbReference type="RefSeq" id="WP_376846030.1">
    <property type="nucleotide sequence ID" value="NZ_JBHSFW010000004.1"/>
</dbReference>
<reference evidence="12" key="1">
    <citation type="journal article" date="2019" name="Int. J. Syst. Evol. Microbiol.">
        <title>The Global Catalogue of Microorganisms (GCM) 10K type strain sequencing project: providing services to taxonomists for standard genome sequencing and annotation.</title>
        <authorList>
            <consortium name="The Broad Institute Genomics Platform"/>
            <consortium name="The Broad Institute Genome Sequencing Center for Infectious Disease"/>
            <person name="Wu L."/>
            <person name="Ma J."/>
        </authorList>
    </citation>
    <scope>NUCLEOTIDE SEQUENCE [LARGE SCALE GENOMIC DNA]</scope>
    <source>
        <strain evidence="12">CGMCC 1.16306</strain>
    </source>
</reference>
<dbReference type="InterPro" id="IPR003661">
    <property type="entry name" value="HisK_dim/P_dom"/>
</dbReference>
<organism evidence="11 12">
    <name type="scientific">Camelliibacillus cellulosilyticus</name>
    <dbReference type="NCBI Taxonomy" id="2174486"/>
    <lineage>
        <taxon>Bacteria</taxon>
        <taxon>Bacillati</taxon>
        <taxon>Bacillota</taxon>
        <taxon>Bacilli</taxon>
        <taxon>Bacillales</taxon>
        <taxon>Sporolactobacillaceae</taxon>
        <taxon>Camelliibacillus</taxon>
    </lineage>
</organism>